<protein>
    <submittedName>
        <fullName evidence="1">Uncharacterized protein</fullName>
    </submittedName>
</protein>
<organism evidence="1 2">
    <name type="scientific">Phytophthora fragariae</name>
    <dbReference type="NCBI Taxonomy" id="53985"/>
    <lineage>
        <taxon>Eukaryota</taxon>
        <taxon>Sar</taxon>
        <taxon>Stramenopiles</taxon>
        <taxon>Oomycota</taxon>
        <taxon>Peronosporomycetes</taxon>
        <taxon>Peronosporales</taxon>
        <taxon>Peronosporaceae</taxon>
        <taxon>Phytophthora</taxon>
    </lineage>
</organism>
<dbReference type="AlphaFoldDB" id="A0A6A3D4U7"/>
<dbReference type="EMBL" id="QXGF01010144">
    <property type="protein sequence ID" value="KAE8916494.1"/>
    <property type="molecule type" value="Genomic_DNA"/>
</dbReference>
<evidence type="ECO:0000313" key="2">
    <source>
        <dbReference type="Proteomes" id="UP000429523"/>
    </source>
</evidence>
<sequence length="60" mass="6048">MSSALGAAGGARICSGNVSVSTLVVMSVASSFCGSFANRTCFFVVLACERVIAIIRQGSS</sequence>
<name>A0A6A3D4U7_9STRA</name>
<reference evidence="1 2" key="1">
    <citation type="submission" date="2018-08" db="EMBL/GenBank/DDBJ databases">
        <title>Genomic investigation of the strawberry pathogen Phytophthora fragariae indicates pathogenicity is determined by transcriptional variation in three key races.</title>
        <authorList>
            <person name="Adams T.M."/>
            <person name="Armitage A.D."/>
            <person name="Sobczyk M.K."/>
            <person name="Bates H.J."/>
            <person name="Dunwell J.M."/>
            <person name="Nellist C.F."/>
            <person name="Harrison R.J."/>
        </authorList>
    </citation>
    <scope>NUCLEOTIDE SEQUENCE [LARGE SCALE GENOMIC DNA]</scope>
    <source>
        <strain evidence="1 2">NOV-9</strain>
    </source>
</reference>
<evidence type="ECO:0000313" key="1">
    <source>
        <dbReference type="EMBL" id="KAE8916494.1"/>
    </source>
</evidence>
<gene>
    <name evidence="1" type="ORF">PF009_g33183</name>
</gene>
<proteinExistence type="predicted"/>
<dbReference type="Proteomes" id="UP000429523">
    <property type="component" value="Unassembled WGS sequence"/>
</dbReference>
<accession>A0A6A3D4U7</accession>
<comment type="caution">
    <text evidence="1">The sequence shown here is derived from an EMBL/GenBank/DDBJ whole genome shotgun (WGS) entry which is preliminary data.</text>
</comment>